<reference evidence="8 9" key="1">
    <citation type="submission" date="2021-05" db="EMBL/GenBank/DDBJ databases">
        <title>The draft genome of Geobacter pelophilus DSM 12255.</title>
        <authorList>
            <person name="Xu Z."/>
            <person name="Masuda Y."/>
            <person name="Itoh H."/>
            <person name="Senoo K."/>
        </authorList>
    </citation>
    <scope>NUCLEOTIDE SEQUENCE [LARGE SCALE GENOMIC DNA]</scope>
    <source>
        <strain evidence="8 9">DSM 12255</strain>
    </source>
</reference>
<dbReference type="InterPro" id="IPR002099">
    <property type="entry name" value="MutL/Mlh/PMS"/>
</dbReference>
<dbReference type="CDD" id="cd00782">
    <property type="entry name" value="MutL_Trans"/>
    <property type="match status" value="1"/>
</dbReference>
<dbReference type="GO" id="GO:0032300">
    <property type="term" value="C:mismatch repair complex"/>
    <property type="evidence" value="ECO:0007669"/>
    <property type="project" value="InterPro"/>
</dbReference>
<accession>A0AAW4KYT2</accession>
<dbReference type="GO" id="GO:0030983">
    <property type="term" value="F:mismatched DNA binding"/>
    <property type="evidence" value="ECO:0007669"/>
    <property type="project" value="InterPro"/>
</dbReference>
<dbReference type="NCBIfam" id="TIGR00585">
    <property type="entry name" value="mutl"/>
    <property type="match status" value="1"/>
</dbReference>
<dbReference type="GO" id="GO:0140664">
    <property type="term" value="F:ATP-dependent DNA damage sensor activity"/>
    <property type="evidence" value="ECO:0007669"/>
    <property type="project" value="InterPro"/>
</dbReference>
<evidence type="ECO:0000256" key="4">
    <source>
        <dbReference type="ARBA" id="ARBA00023204"/>
    </source>
</evidence>
<dbReference type="PANTHER" id="PTHR10073">
    <property type="entry name" value="DNA MISMATCH REPAIR PROTEIN MLH, PMS, MUTL"/>
    <property type="match status" value="1"/>
</dbReference>
<dbReference type="InterPro" id="IPR014790">
    <property type="entry name" value="MutL_C"/>
</dbReference>
<name>A0AAW4KYT2_9BACT</name>
<dbReference type="InterPro" id="IPR014762">
    <property type="entry name" value="DNA_mismatch_repair_CS"/>
</dbReference>
<keyword evidence="8" id="KW-0540">Nuclease</keyword>
<dbReference type="Gene3D" id="3.30.230.10">
    <property type="match status" value="1"/>
</dbReference>
<keyword evidence="4 5" id="KW-0234">DNA repair</keyword>
<dbReference type="SUPFAM" id="SSF55874">
    <property type="entry name" value="ATPase domain of HSP90 chaperone/DNA topoisomerase II/histidine kinase"/>
    <property type="match status" value="1"/>
</dbReference>
<dbReference type="SUPFAM" id="SSF118116">
    <property type="entry name" value="DNA mismatch repair protein MutL"/>
    <property type="match status" value="1"/>
</dbReference>
<dbReference type="SMART" id="SM01340">
    <property type="entry name" value="DNA_mis_repair"/>
    <property type="match status" value="1"/>
</dbReference>
<dbReference type="InterPro" id="IPR037198">
    <property type="entry name" value="MutL_C_sf"/>
</dbReference>
<evidence type="ECO:0000256" key="2">
    <source>
        <dbReference type="ARBA" id="ARBA00021975"/>
    </source>
</evidence>
<dbReference type="Proteomes" id="UP000811899">
    <property type="component" value="Unassembled WGS sequence"/>
</dbReference>
<keyword evidence="9" id="KW-1185">Reference proteome</keyword>
<dbReference type="GO" id="GO:0006298">
    <property type="term" value="P:mismatch repair"/>
    <property type="evidence" value="ECO:0007669"/>
    <property type="project" value="UniProtKB-UniRule"/>
</dbReference>
<evidence type="ECO:0000313" key="9">
    <source>
        <dbReference type="Proteomes" id="UP000811899"/>
    </source>
</evidence>
<dbReference type="AlphaFoldDB" id="A0AAW4KYT2"/>
<dbReference type="CDD" id="cd16926">
    <property type="entry name" value="HATPase_MutL-MLH-PMS-like"/>
    <property type="match status" value="1"/>
</dbReference>
<keyword evidence="3 5" id="KW-0227">DNA damage</keyword>
<dbReference type="InterPro" id="IPR013507">
    <property type="entry name" value="DNA_mismatch_S5_2-like"/>
</dbReference>
<dbReference type="InterPro" id="IPR042120">
    <property type="entry name" value="MutL_C_dimsub"/>
</dbReference>
<dbReference type="Gene3D" id="3.30.565.10">
    <property type="entry name" value="Histidine kinase-like ATPase, C-terminal domain"/>
    <property type="match status" value="1"/>
</dbReference>
<comment type="caution">
    <text evidence="8">The sequence shown here is derived from an EMBL/GenBank/DDBJ whole genome shotgun (WGS) entry which is preliminary data.</text>
</comment>
<dbReference type="Pfam" id="PF13589">
    <property type="entry name" value="HATPase_c_3"/>
    <property type="match status" value="1"/>
</dbReference>
<protein>
    <recommendedName>
        <fullName evidence="2 5">DNA mismatch repair protein MutL</fullName>
    </recommendedName>
</protein>
<evidence type="ECO:0000256" key="3">
    <source>
        <dbReference type="ARBA" id="ARBA00022763"/>
    </source>
</evidence>
<dbReference type="InterPro" id="IPR036890">
    <property type="entry name" value="HATPase_C_sf"/>
</dbReference>
<proteinExistence type="inferred from homology"/>
<dbReference type="InterPro" id="IPR014721">
    <property type="entry name" value="Ribsml_uS5_D2-typ_fold_subgr"/>
</dbReference>
<dbReference type="PANTHER" id="PTHR10073:SF12">
    <property type="entry name" value="DNA MISMATCH REPAIR PROTEIN MLH1"/>
    <property type="match status" value="1"/>
</dbReference>
<dbReference type="GO" id="GO:0016887">
    <property type="term" value="F:ATP hydrolysis activity"/>
    <property type="evidence" value="ECO:0007669"/>
    <property type="project" value="InterPro"/>
</dbReference>
<keyword evidence="8" id="KW-0378">Hydrolase</keyword>
<keyword evidence="8" id="KW-0255">Endonuclease</keyword>
<feature type="domain" description="MutL C-terminal dimerisation" evidence="6">
    <location>
        <begin position="411"/>
        <end position="554"/>
    </location>
</feature>
<comment type="function">
    <text evidence="5">This protein is involved in the repair of mismatches in DNA. It is required for dam-dependent methyl-directed DNA mismatch repair. May act as a 'molecular matchmaker', a protein that promotes the formation of a stable complex between two or more DNA-binding proteins in an ATP-dependent manner without itself being part of a final effector complex.</text>
</comment>
<dbReference type="PROSITE" id="PS00058">
    <property type="entry name" value="DNA_MISMATCH_REPAIR_1"/>
    <property type="match status" value="1"/>
</dbReference>
<dbReference type="EMBL" id="JAHCVJ010000001">
    <property type="protein sequence ID" value="MBT0662700.1"/>
    <property type="molecule type" value="Genomic_DNA"/>
</dbReference>
<dbReference type="RefSeq" id="WP_214169502.1">
    <property type="nucleotide sequence ID" value="NZ_JAHCVJ010000001.1"/>
</dbReference>
<dbReference type="FunFam" id="3.30.565.10:FF:000003">
    <property type="entry name" value="DNA mismatch repair endonuclease MutL"/>
    <property type="match status" value="1"/>
</dbReference>
<dbReference type="InterPro" id="IPR038973">
    <property type="entry name" value="MutL/Mlh/Pms-like"/>
</dbReference>
<dbReference type="InterPro" id="IPR020667">
    <property type="entry name" value="DNA_mismatch_repair_MutL"/>
</dbReference>
<dbReference type="Pfam" id="PF01119">
    <property type="entry name" value="DNA_mis_repair"/>
    <property type="match status" value="1"/>
</dbReference>
<dbReference type="InterPro" id="IPR020568">
    <property type="entry name" value="Ribosomal_Su5_D2-typ_SF"/>
</dbReference>
<evidence type="ECO:0000256" key="1">
    <source>
        <dbReference type="ARBA" id="ARBA00006082"/>
    </source>
</evidence>
<dbReference type="SUPFAM" id="SSF54211">
    <property type="entry name" value="Ribosomal protein S5 domain 2-like"/>
    <property type="match status" value="1"/>
</dbReference>
<dbReference type="HAMAP" id="MF_00149">
    <property type="entry name" value="DNA_mis_repair"/>
    <property type="match status" value="1"/>
</dbReference>
<dbReference type="InterPro" id="IPR042121">
    <property type="entry name" value="MutL_C_regsub"/>
</dbReference>
<dbReference type="Gene3D" id="3.30.1540.20">
    <property type="entry name" value="MutL, C-terminal domain, dimerisation subdomain"/>
    <property type="match status" value="1"/>
</dbReference>
<evidence type="ECO:0000259" key="7">
    <source>
        <dbReference type="SMART" id="SM01340"/>
    </source>
</evidence>
<dbReference type="Pfam" id="PF08676">
    <property type="entry name" value="MutL_C"/>
    <property type="match status" value="1"/>
</dbReference>
<evidence type="ECO:0000313" key="8">
    <source>
        <dbReference type="EMBL" id="MBT0662700.1"/>
    </source>
</evidence>
<dbReference type="GO" id="GO:0004519">
    <property type="term" value="F:endonuclease activity"/>
    <property type="evidence" value="ECO:0007669"/>
    <property type="project" value="UniProtKB-KW"/>
</dbReference>
<sequence length="603" mass="65813">MSSRIRILPENLANRIAAGEVVERPAAVVKELVENSIDAGATDILVEIENGGKRLIRVVDNGSGMSREDALLSLERHATSKLTSDADLAAIATLGFRGEALPSIASVSRMVLASRESSSLEGAEIYSEGGRIVTVKAHGMAVGTSIEVRGLFFNTPARLKFMRSSVTESGHVGELLVRLALSRPDIRFSYICDAKTQFIALPGDLQSRIATFINKDALTDLWPVEYAETGISITGLVGGPSLTRSNSSGLYTYINGRFIRDKVVQHAVIQAYRGVIDKGRFPVLVVFIEIPFSDVDINVHPTKHEVRFREQGKVHDYIFAAIGGVLSRSPWITRTSSSPAKTLYVDNQPAQDRLSGVKDALARYNPAQEKQLSAFTPVSRIPDSSSLLRKDQLPEADVGNNAVGYYSSLAVIGQYKSMYILCQDGADLVLIDQHAAHERIAYQRLRSEHARGGIESQMLLFPETIELSYGEAATLTEHAVRIEGLGFEVEHFGGTTHAIKAVPRLIAATGYLAALREILSELEQLSRSVKAEQMLDSLLARVACHSVVRGNHALTMPEIKALLRQMDETDFAGTCPHGRPVLVKITLPEIEKMFKRSKSAAGE</sequence>
<comment type="similarity">
    <text evidence="1 5">Belongs to the DNA mismatch repair MutL/HexB family.</text>
</comment>
<feature type="domain" description="DNA mismatch repair protein S5" evidence="7">
    <location>
        <begin position="209"/>
        <end position="327"/>
    </location>
</feature>
<dbReference type="Gene3D" id="3.30.1370.100">
    <property type="entry name" value="MutL, C-terminal domain, regulatory subdomain"/>
    <property type="match status" value="1"/>
</dbReference>
<dbReference type="GO" id="GO:0005524">
    <property type="term" value="F:ATP binding"/>
    <property type="evidence" value="ECO:0007669"/>
    <property type="project" value="InterPro"/>
</dbReference>
<dbReference type="SMART" id="SM00853">
    <property type="entry name" value="MutL_C"/>
    <property type="match status" value="1"/>
</dbReference>
<gene>
    <name evidence="5 8" type="primary">mutL</name>
    <name evidence="8" type="ORF">KI809_00150</name>
</gene>
<organism evidence="8 9">
    <name type="scientific">Geoanaerobacter pelophilus</name>
    <dbReference type="NCBI Taxonomy" id="60036"/>
    <lineage>
        <taxon>Bacteria</taxon>
        <taxon>Pseudomonadati</taxon>
        <taxon>Thermodesulfobacteriota</taxon>
        <taxon>Desulfuromonadia</taxon>
        <taxon>Geobacterales</taxon>
        <taxon>Geobacteraceae</taxon>
        <taxon>Geoanaerobacter</taxon>
    </lineage>
</organism>
<evidence type="ECO:0000256" key="5">
    <source>
        <dbReference type="HAMAP-Rule" id="MF_00149"/>
    </source>
</evidence>
<evidence type="ECO:0000259" key="6">
    <source>
        <dbReference type="SMART" id="SM00853"/>
    </source>
</evidence>